<keyword evidence="1" id="KW-0812">Transmembrane</keyword>
<comment type="caution">
    <text evidence="2">The sequence shown here is derived from an EMBL/GenBank/DDBJ whole genome shotgun (WGS) entry which is preliminary data.</text>
</comment>
<feature type="transmembrane region" description="Helical" evidence="1">
    <location>
        <begin position="49"/>
        <end position="71"/>
    </location>
</feature>
<name>A0A401RHL6_CHIPU</name>
<proteinExistence type="predicted"/>
<accession>A0A401RHL6</accession>
<reference evidence="2 3" key="1">
    <citation type="journal article" date="2018" name="Nat. Ecol. Evol.">
        <title>Shark genomes provide insights into elasmobranch evolution and the origin of vertebrates.</title>
        <authorList>
            <person name="Hara Y"/>
            <person name="Yamaguchi K"/>
            <person name="Onimaru K"/>
            <person name="Kadota M"/>
            <person name="Koyanagi M"/>
            <person name="Keeley SD"/>
            <person name="Tatsumi K"/>
            <person name="Tanaka K"/>
            <person name="Motone F"/>
            <person name="Kageyama Y"/>
            <person name="Nozu R"/>
            <person name="Adachi N"/>
            <person name="Nishimura O"/>
            <person name="Nakagawa R"/>
            <person name="Tanegashima C"/>
            <person name="Kiyatake I"/>
            <person name="Matsumoto R"/>
            <person name="Murakumo K"/>
            <person name="Nishida K"/>
            <person name="Terakita A"/>
            <person name="Kuratani S"/>
            <person name="Sato K"/>
            <person name="Hyodo S Kuraku.S."/>
        </authorList>
    </citation>
    <scope>NUCLEOTIDE SEQUENCE [LARGE SCALE GENOMIC DNA]</scope>
</reference>
<evidence type="ECO:0000313" key="3">
    <source>
        <dbReference type="Proteomes" id="UP000287033"/>
    </source>
</evidence>
<gene>
    <name evidence="2" type="ORF">chiPu_0022306</name>
</gene>
<dbReference type="AlphaFoldDB" id="A0A401RHL6"/>
<dbReference type="Proteomes" id="UP000287033">
    <property type="component" value="Unassembled WGS sequence"/>
</dbReference>
<organism evidence="2 3">
    <name type="scientific">Chiloscyllium punctatum</name>
    <name type="common">Brownbanded bambooshark</name>
    <name type="synonym">Hemiscyllium punctatum</name>
    <dbReference type="NCBI Taxonomy" id="137246"/>
    <lineage>
        <taxon>Eukaryota</taxon>
        <taxon>Metazoa</taxon>
        <taxon>Chordata</taxon>
        <taxon>Craniata</taxon>
        <taxon>Vertebrata</taxon>
        <taxon>Chondrichthyes</taxon>
        <taxon>Elasmobranchii</taxon>
        <taxon>Galeomorphii</taxon>
        <taxon>Galeoidea</taxon>
        <taxon>Orectolobiformes</taxon>
        <taxon>Hemiscylliidae</taxon>
        <taxon>Chiloscyllium</taxon>
    </lineage>
</organism>
<keyword evidence="1" id="KW-1133">Transmembrane helix</keyword>
<evidence type="ECO:0000313" key="2">
    <source>
        <dbReference type="EMBL" id="GCC17624.1"/>
    </source>
</evidence>
<sequence>MYNHYYKLSWLLFTQKPQKVAWLEETESVERYPSQKIGPHRAAYSGSQYAVVSVFNLCLLVVSLEFCRLVWPRAESCGAQCAVNS</sequence>
<protein>
    <submittedName>
        <fullName evidence="2">Uncharacterized protein</fullName>
    </submittedName>
</protein>
<keyword evidence="1" id="KW-0472">Membrane</keyword>
<dbReference type="EMBL" id="BEZZ01006947">
    <property type="protein sequence ID" value="GCC17624.1"/>
    <property type="molecule type" value="Genomic_DNA"/>
</dbReference>
<evidence type="ECO:0000256" key="1">
    <source>
        <dbReference type="SAM" id="Phobius"/>
    </source>
</evidence>
<keyword evidence="3" id="KW-1185">Reference proteome</keyword>